<comment type="caution">
    <text evidence="1">The sequence shown here is derived from an EMBL/GenBank/DDBJ whole genome shotgun (WGS) entry which is preliminary data.</text>
</comment>
<name>A0ABP6AU87_9ACTN</name>
<evidence type="ECO:0000313" key="1">
    <source>
        <dbReference type="EMBL" id="GAA2523586.1"/>
    </source>
</evidence>
<accession>A0ABP6AU87</accession>
<dbReference type="EMBL" id="BAAARY010000009">
    <property type="protein sequence ID" value="GAA2523586.1"/>
    <property type="molecule type" value="Genomic_DNA"/>
</dbReference>
<keyword evidence="2" id="KW-1185">Reference proteome</keyword>
<organism evidence="1 2">
    <name type="scientific">Pilimelia columellifera subsp. columellifera</name>
    <dbReference type="NCBI Taxonomy" id="706583"/>
    <lineage>
        <taxon>Bacteria</taxon>
        <taxon>Bacillati</taxon>
        <taxon>Actinomycetota</taxon>
        <taxon>Actinomycetes</taxon>
        <taxon>Micromonosporales</taxon>
        <taxon>Micromonosporaceae</taxon>
        <taxon>Pilimelia</taxon>
    </lineage>
</organism>
<reference evidence="2" key="1">
    <citation type="journal article" date="2019" name="Int. J. Syst. Evol. Microbiol.">
        <title>The Global Catalogue of Microorganisms (GCM) 10K type strain sequencing project: providing services to taxonomists for standard genome sequencing and annotation.</title>
        <authorList>
            <consortium name="The Broad Institute Genomics Platform"/>
            <consortium name="The Broad Institute Genome Sequencing Center for Infectious Disease"/>
            <person name="Wu L."/>
            <person name="Ma J."/>
        </authorList>
    </citation>
    <scope>NUCLEOTIDE SEQUENCE [LARGE SCALE GENOMIC DNA]</scope>
    <source>
        <strain evidence="2">JCM 3367</strain>
    </source>
</reference>
<proteinExistence type="predicted"/>
<dbReference type="Pfam" id="PF09438">
    <property type="entry name" value="DUF2017"/>
    <property type="match status" value="1"/>
</dbReference>
<dbReference type="Proteomes" id="UP001499978">
    <property type="component" value="Unassembled WGS sequence"/>
</dbReference>
<protein>
    <submittedName>
        <fullName evidence="1">DUF2017 domain-containing protein</fullName>
    </submittedName>
</protein>
<dbReference type="InterPro" id="IPR018561">
    <property type="entry name" value="AosR"/>
</dbReference>
<gene>
    <name evidence="1" type="ORF">GCM10010201_22430</name>
</gene>
<sequence length="175" mass="19098">MSADGAATLFVRRGERYVAWLAEDEVRVLRKVSAEMVGLLTDGFGHDDPVVRRLFPDVYPDAPDDSAEFRRFTEGELKTGKVDQAGAVLAGLPEREGEVSLDPEAADAWLRALTDARLAMGVRLGLDADTDLRVELDLAVDDDPGSSRVFQLSVYAYLGFLQESLLEAVMGAPVR</sequence>
<evidence type="ECO:0000313" key="2">
    <source>
        <dbReference type="Proteomes" id="UP001499978"/>
    </source>
</evidence>